<evidence type="ECO:0000313" key="4">
    <source>
        <dbReference type="EMBL" id="MEQ2469412.1"/>
    </source>
</evidence>
<proteinExistence type="predicted"/>
<name>A0ABV1FAT2_9FIRM</name>
<feature type="coiled-coil region" evidence="1">
    <location>
        <begin position="54"/>
        <end position="81"/>
    </location>
</feature>
<sequence>MKKSTKKVKESTAASRQTEDGAIKEITPKKRKKGRYILIYLAIIGFVFYAVITIINQNVQIAEKKAELTDLQQQISVVEIQSQYLKKVQNYKGDDLKKYIEKIAKDELGYVGDGERIFINVAGE</sequence>
<keyword evidence="3" id="KW-0472">Membrane</keyword>
<dbReference type="Pfam" id="PF04977">
    <property type="entry name" value="DivIC"/>
    <property type="match status" value="1"/>
</dbReference>
<accession>A0ABV1FAT2</accession>
<dbReference type="EMBL" id="JBBMEZ010000006">
    <property type="protein sequence ID" value="MEQ2469412.1"/>
    <property type="molecule type" value="Genomic_DNA"/>
</dbReference>
<reference evidence="4 5" key="1">
    <citation type="submission" date="2024-03" db="EMBL/GenBank/DDBJ databases">
        <title>Human intestinal bacterial collection.</title>
        <authorList>
            <person name="Pauvert C."/>
            <person name="Hitch T.C.A."/>
            <person name="Clavel T."/>
        </authorList>
    </citation>
    <scope>NUCLEOTIDE SEQUENCE [LARGE SCALE GENOMIC DNA]</scope>
    <source>
        <strain evidence="4 5">CLA-JM-H38</strain>
    </source>
</reference>
<evidence type="ECO:0000256" key="3">
    <source>
        <dbReference type="SAM" id="Phobius"/>
    </source>
</evidence>
<feature type="transmembrane region" description="Helical" evidence="3">
    <location>
        <begin position="37"/>
        <end position="55"/>
    </location>
</feature>
<evidence type="ECO:0000256" key="1">
    <source>
        <dbReference type="SAM" id="Coils"/>
    </source>
</evidence>
<keyword evidence="3" id="KW-0812">Transmembrane</keyword>
<dbReference type="GeneID" id="93768140"/>
<organism evidence="4 5">
    <name type="scientific">Ruminococcoides intestinale</name>
    <dbReference type="NCBI Taxonomy" id="3133162"/>
    <lineage>
        <taxon>Bacteria</taxon>
        <taxon>Bacillati</taxon>
        <taxon>Bacillota</taxon>
        <taxon>Clostridia</taxon>
        <taxon>Eubacteriales</taxon>
        <taxon>Oscillospiraceae</taxon>
        <taxon>Ruminococcoides</taxon>
    </lineage>
</organism>
<dbReference type="InterPro" id="IPR007060">
    <property type="entry name" value="FtsL/DivIC"/>
</dbReference>
<dbReference type="Proteomes" id="UP001490816">
    <property type="component" value="Unassembled WGS sequence"/>
</dbReference>
<keyword evidence="5" id="KW-1185">Reference proteome</keyword>
<gene>
    <name evidence="4" type="ORF">WMO39_03555</name>
</gene>
<evidence type="ECO:0000256" key="2">
    <source>
        <dbReference type="SAM" id="MobiDB-lite"/>
    </source>
</evidence>
<protein>
    <submittedName>
        <fullName evidence="4">Septum formation initiator family protein</fullName>
    </submittedName>
</protein>
<dbReference type="RefSeq" id="WP_015524036.1">
    <property type="nucleotide sequence ID" value="NZ_JBBMFG010000002.1"/>
</dbReference>
<feature type="region of interest" description="Disordered" evidence="2">
    <location>
        <begin position="1"/>
        <end position="22"/>
    </location>
</feature>
<evidence type="ECO:0000313" key="5">
    <source>
        <dbReference type="Proteomes" id="UP001490816"/>
    </source>
</evidence>
<keyword evidence="3" id="KW-1133">Transmembrane helix</keyword>
<comment type="caution">
    <text evidence="4">The sequence shown here is derived from an EMBL/GenBank/DDBJ whole genome shotgun (WGS) entry which is preliminary data.</text>
</comment>
<keyword evidence="1" id="KW-0175">Coiled coil</keyword>